<dbReference type="EMBL" id="OU015568">
    <property type="protein sequence ID" value="CAG5084151.1"/>
    <property type="molecule type" value="Genomic_DNA"/>
</dbReference>
<proteinExistence type="predicted"/>
<evidence type="ECO:0000256" key="1">
    <source>
        <dbReference type="SAM" id="MobiDB-lite"/>
    </source>
</evidence>
<reference evidence="2 3" key="1">
    <citation type="submission" date="2021-04" db="EMBL/GenBank/DDBJ databases">
        <authorList>
            <person name="Bliznina A."/>
        </authorList>
    </citation>
    <scope>NUCLEOTIDE SEQUENCE [LARGE SCALE GENOMIC DNA]</scope>
</reference>
<keyword evidence="3" id="KW-1185">Reference proteome</keyword>
<organism evidence="2 3">
    <name type="scientific">Oikopleura dioica</name>
    <name type="common">Tunicate</name>
    <dbReference type="NCBI Taxonomy" id="34765"/>
    <lineage>
        <taxon>Eukaryota</taxon>
        <taxon>Metazoa</taxon>
        <taxon>Chordata</taxon>
        <taxon>Tunicata</taxon>
        <taxon>Appendicularia</taxon>
        <taxon>Copelata</taxon>
        <taxon>Oikopleuridae</taxon>
        <taxon>Oikopleura</taxon>
    </lineage>
</organism>
<evidence type="ECO:0000313" key="3">
    <source>
        <dbReference type="Proteomes" id="UP001158576"/>
    </source>
</evidence>
<dbReference type="Proteomes" id="UP001158576">
    <property type="component" value="Chromosome PAR"/>
</dbReference>
<name>A0ABN7RR53_OIKDI</name>
<feature type="region of interest" description="Disordered" evidence="1">
    <location>
        <begin position="84"/>
        <end position="130"/>
    </location>
</feature>
<sequence length="324" mass="36020">MTLDPDIDRPIEDVEMYREPDSRLFHPLDDVQKVQAEINIMEKEDYDAASEYSYPAGNPFHENTIIMTAEPDLAGHSWTPSVPETTGNILPTPPVVKKETPKTDTPECPSAESTSAQVTEPVVNDDSSRQCPSTLMNANEGELVKDSLSVDNDLEDDDDENSEIVRIMNRPASKQLQLSVDQMSSVCTGMSSRRKSFLTKEIDALANFPKLGVPLKIKNSFKKLGGLFKNRKKETVIDEGEFIPVEKQEPSDVESGLAYYTPPDGVHPDEVLAPGIPDEFLDDFAVLHNIEGEEDDKFIPDDREVILDEVLSEASEPQTKKANL</sequence>
<evidence type="ECO:0000313" key="2">
    <source>
        <dbReference type="EMBL" id="CAG5084151.1"/>
    </source>
</evidence>
<gene>
    <name evidence="2" type="ORF">OKIOD_LOCUS2121</name>
</gene>
<protein>
    <submittedName>
        <fullName evidence="2">Oidioi.mRNA.OKI2018_I69.PAR.g10563.t1.cds</fullName>
    </submittedName>
</protein>
<feature type="compositionally biased region" description="Basic and acidic residues" evidence="1">
    <location>
        <begin position="96"/>
        <end position="105"/>
    </location>
</feature>
<accession>A0ABN7RR53</accession>